<dbReference type="InterPro" id="IPR010982">
    <property type="entry name" value="Lambda_DNA-bd_dom_sf"/>
</dbReference>
<dbReference type="InterPro" id="IPR028082">
    <property type="entry name" value="Peripla_BP_I"/>
</dbReference>
<dbReference type="GO" id="GO:0003700">
    <property type="term" value="F:DNA-binding transcription factor activity"/>
    <property type="evidence" value="ECO:0007669"/>
    <property type="project" value="TreeGrafter"/>
</dbReference>
<dbReference type="Pfam" id="PF00532">
    <property type="entry name" value="Peripla_BP_1"/>
    <property type="match status" value="1"/>
</dbReference>
<dbReference type="eggNOG" id="COG1609">
    <property type="taxonomic scope" value="Bacteria"/>
</dbReference>
<dbReference type="PROSITE" id="PS50932">
    <property type="entry name" value="HTH_LACI_2"/>
    <property type="match status" value="1"/>
</dbReference>
<keyword evidence="1" id="KW-0805">Transcription regulation</keyword>
<keyword evidence="2" id="KW-0238">DNA-binding</keyword>
<dbReference type="SUPFAM" id="SSF53822">
    <property type="entry name" value="Periplasmic binding protein-like I"/>
    <property type="match status" value="1"/>
</dbReference>
<dbReference type="KEGG" id="phe:Phep_3761"/>
<evidence type="ECO:0000256" key="3">
    <source>
        <dbReference type="ARBA" id="ARBA00023163"/>
    </source>
</evidence>
<dbReference type="SMART" id="SM00354">
    <property type="entry name" value="HTH_LACI"/>
    <property type="match status" value="1"/>
</dbReference>
<organism evidence="5 6">
    <name type="scientific">Pedobacter heparinus (strain ATCC 13125 / DSM 2366 / CIP 104194 / JCM 7457 / NBRC 12017 / NCIMB 9290 / NRRL B-14731 / HIM 762-3)</name>
    <dbReference type="NCBI Taxonomy" id="485917"/>
    <lineage>
        <taxon>Bacteria</taxon>
        <taxon>Pseudomonadati</taxon>
        <taxon>Bacteroidota</taxon>
        <taxon>Sphingobacteriia</taxon>
        <taxon>Sphingobacteriales</taxon>
        <taxon>Sphingobacteriaceae</taxon>
        <taxon>Pedobacter</taxon>
    </lineage>
</organism>
<dbReference type="Gene3D" id="1.10.260.40">
    <property type="entry name" value="lambda repressor-like DNA-binding domains"/>
    <property type="match status" value="1"/>
</dbReference>
<dbReference type="InterPro" id="IPR000843">
    <property type="entry name" value="HTH_LacI"/>
</dbReference>
<dbReference type="PANTHER" id="PTHR30146">
    <property type="entry name" value="LACI-RELATED TRANSCRIPTIONAL REPRESSOR"/>
    <property type="match status" value="1"/>
</dbReference>
<dbReference type="CDD" id="cd19977">
    <property type="entry name" value="PBP1_EndR-like"/>
    <property type="match status" value="1"/>
</dbReference>
<reference evidence="5 6" key="1">
    <citation type="journal article" date="2009" name="Stand. Genomic Sci.">
        <title>Complete genome sequence of Pedobacter heparinus type strain (HIM 762-3).</title>
        <authorList>
            <person name="Han C."/>
            <person name="Spring S."/>
            <person name="Lapidus A."/>
            <person name="Del Rio T.G."/>
            <person name="Tice H."/>
            <person name="Copeland A."/>
            <person name="Cheng J.F."/>
            <person name="Lucas S."/>
            <person name="Chen F."/>
            <person name="Nolan M."/>
            <person name="Bruce D."/>
            <person name="Goodwin L."/>
            <person name="Pitluck S."/>
            <person name="Ivanova N."/>
            <person name="Mavromatis K."/>
            <person name="Mikhailova N."/>
            <person name="Pati A."/>
            <person name="Chen A."/>
            <person name="Palaniappan K."/>
            <person name="Land M."/>
            <person name="Hauser L."/>
            <person name="Chang Y.J."/>
            <person name="Jeffries C.C."/>
            <person name="Saunders E."/>
            <person name="Chertkov O."/>
            <person name="Brettin T."/>
            <person name="Goker M."/>
            <person name="Rohde M."/>
            <person name="Bristow J."/>
            <person name="Eisen J.A."/>
            <person name="Markowitz V."/>
            <person name="Hugenholtz P."/>
            <person name="Kyrpides N.C."/>
            <person name="Klenk H.P."/>
            <person name="Detter J.C."/>
        </authorList>
    </citation>
    <scope>NUCLEOTIDE SEQUENCE [LARGE SCALE GENOMIC DNA]</scope>
    <source>
        <strain evidence="6">ATCC 13125 / DSM 2366 / CIP 104194 / JCM 7457 / NBRC 12017 / NCIMB 9290 / NRRL B-14731 / HIM 762-3</strain>
    </source>
</reference>
<dbReference type="HOGENOM" id="CLU_037628_6_1_10"/>
<dbReference type="AlphaFoldDB" id="C6XUU4"/>
<evidence type="ECO:0000256" key="1">
    <source>
        <dbReference type="ARBA" id="ARBA00023015"/>
    </source>
</evidence>
<dbReference type="Pfam" id="PF00356">
    <property type="entry name" value="LacI"/>
    <property type="match status" value="1"/>
</dbReference>
<protein>
    <submittedName>
        <fullName evidence="5">Periplasmic binding protein/LacI transcriptional regulator</fullName>
    </submittedName>
</protein>
<evidence type="ECO:0000313" key="6">
    <source>
        <dbReference type="Proteomes" id="UP000000852"/>
    </source>
</evidence>
<dbReference type="PANTHER" id="PTHR30146:SF109">
    <property type="entry name" value="HTH-TYPE TRANSCRIPTIONAL REGULATOR GALS"/>
    <property type="match status" value="1"/>
</dbReference>
<keyword evidence="6" id="KW-1185">Reference proteome</keyword>
<gene>
    <name evidence="5" type="ordered locus">Phep_3761</name>
</gene>
<dbReference type="EMBL" id="CP001681">
    <property type="protein sequence ID" value="ACU05952.1"/>
    <property type="molecule type" value="Genomic_DNA"/>
</dbReference>
<evidence type="ECO:0000313" key="5">
    <source>
        <dbReference type="EMBL" id="ACU05952.1"/>
    </source>
</evidence>
<name>C6XUU4_PEDHD</name>
<dbReference type="RefSeq" id="WP_015809561.1">
    <property type="nucleotide sequence ID" value="NC_013061.1"/>
</dbReference>
<dbReference type="Proteomes" id="UP000000852">
    <property type="component" value="Chromosome"/>
</dbReference>
<evidence type="ECO:0000259" key="4">
    <source>
        <dbReference type="PROSITE" id="PS50932"/>
    </source>
</evidence>
<feature type="domain" description="HTH lacI-type" evidence="4">
    <location>
        <begin position="5"/>
        <end position="61"/>
    </location>
</feature>
<dbReference type="CDD" id="cd01392">
    <property type="entry name" value="HTH_LacI"/>
    <property type="match status" value="1"/>
</dbReference>
<dbReference type="InterPro" id="IPR001761">
    <property type="entry name" value="Peripla_BP/Lac1_sug-bd_dom"/>
</dbReference>
<dbReference type="SUPFAM" id="SSF47413">
    <property type="entry name" value="lambda repressor-like DNA-binding domains"/>
    <property type="match status" value="1"/>
</dbReference>
<dbReference type="OrthoDB" id="9803256at2"/>
<keyword evidence="3" id="KW-0804">Transcription</keyword>
<sequence length="338" mass="38067">MKRKVSMKDIAQELGVSTALVSYVLNNQHEDRINKDTAEKIRRLATELNYQPNQIAKSLKSSKTNTIGLIVADISNPFSASLARIIEDEAKKSKYTVIFGSADESHKKSQDLINLLLNRQVDGFIIAPAEGSEKQLLLLKKQGIPFVLIDRYFPELEVDQVVLDNFQAAYAAVSHLISNGYQRIGMINFQTDLFHLNERVRGYNEALANHKIKHTKGNFRTVDEREIKTEVKSCIDELLNKEEPIDALFFGSNTLAIEGLSYIQKLKIQVPDQLAVVCFDEDNAYSLFHCPLTYVRQPLVEMGKKSVEILLTAIADGSKHTNTVLEAELMIHESSMGR</sequence>
<dbReference type="STRING" id="485917.Phep_3761"/>
<proteinExistence type="predicted"/>
<dbReference type="GO" id="GO:0000976">
    <property type="term" value="F:transcription cis-regulatory region binding"/>
    <property type="evidence" value="ECO:0007669"/>
    <property type="project" value="TreeGrafter"/>
</dbReference>
<evidence type="ECO:0000256" key="2">
    <source>
        <dbReference type="ARBA" id="ARBA00023125"/>
    </source>
</evidence>
<dbReference type="Gene3D" id="3.40.50.2300">
    <property type="match status" value="2"/>
</dbReference>
<accession>C6XUU4</accession>